<dbReference type="InterPro" id="IPR011330">
    <property type="entry name" value="Glyco_hydro/deAcase_b/a-brl"/>
</dbReference>
<evidence type="ECO:0000256" key="2">
    <source>
        <dbReference type="ARBA" id="ARBA00022729"/>
    </source>
</evidence>
<comment type="caution">
    <text evidence="5">The sequence shown here is derived from an EMBL/GenBank/DDBJ whole genome shotgun (WGS) entry which is preliminary data.</text>
</comment>
<comment type="subcellular location">
    <subcellularLocation>
        <location evidence="1">Secreted</location>
    </subcellularLocation>
</comment>
<dbReference type="RefSeq" id="WP_247415026.1">
    <property type="nucleotide sequence ID" value="NZ_JALLGW010000001.1"/>
</dbReference>
<proteinExistence type="predicted"/>
<gene>
    <name evidence="5" type="ORF">ACFPYI_11980</name>
</gene>
<evidence type="ECO:0000256" key="1">
    <source>
        <dbReference type="ARBA" id="ARBA00004613"/>
    </source>
</evidence>
<feature type="compositionally biased region" description="Low complexity" evidence="3">
    <location>
        <begin position="41"/>
        <end position="61"/>
    </location>
</feature>
<dbReference type="Proteomes" id="UP001596099">
    <property type="component" value="Unassembled WGS sequence"/>
</dbReference>
<dbReference type="PANTHER" id="PTHR34216">
    <property type="match status" value="1"/>
</dbReference>
<dbReference type="SUPFAM" id="SSF88713">
    <property type="entry name" value="Glycoside hydrolase/deacetylase"/>
    <property type="match status" value="1"/>
</dbReference>
<dbReference type="AlphaFoldDB" id="A0ABD5RP71"/>
<keyword evidence="2" id="KW-0732">Signal</keyword>
<dbReference type="InterPro" id="IPR006311">
    <property type="entry name" value="TAT_signal"/>
</dbReference>
<dbReference type="PROSITE" id="PS51318">
    <property type="entry name" value="TAT"/>
    <property type="match status" value="1"/>
</dbReference>
<evidence type="ECO:0000256" key="3">
    <source>
        <dbReference type="SAM" id="MobiDB-lite"/>
    </source>
</evidence>
<reference evidence="5 6" key="1">
    <citation type="journal article" date="2019" name="Int. J. Syst. Evol. Microbiol.">
        <title>The Global Catalogue of Microorganisms (GCM) 10K type strain sequencing project: providing services to taxonomists for standard genome sequencing and annotation.</title>
        <authorList>
            <consortium name="The Broad Institute Genomics Platform"/>
            <consortium name="The Broad Institute Genome Sequencing Center for Infectious Disease"/>
            <person name="Wu L."/>
            <person name="Ma J."/>
        </authorList>
    </citation>
    <scope>NUCLEOTIDE SEQUENCE [LARGE SCALE GENOMIC DNA]</scope>
    <source>
        <strain evidence="5 6">CGMCC 1.12543</strain>
    </source>
</reference>
<sequence>MTDEESAVSRRAFLATGGVALGGSLLSTVDSGLPGEGPTESGPSTATSQTTTETETVASGQPTDTPTETPAPGEVVPPYLGAFFPDGDLVDDMSDLSRWSGEGTVRADEAARFRGDQSLYYENEGAVRLTGDYHDDPIDLSGRALSVATWFGEPKGEQPTFSIRAHAPDRHNTVTMRTSWTGNKDARWQRQDLAVSQVDGSPDLSTVTRLDVGAWASGATFELHLADIRTHPKPETGKFVFLFDDTHRHHYDDYFPILQRYDYPAIEAVVKEYVGRGDRLTVAQIHELRDAGWDVCNHMVDHENVTELSTEELRANIAEMDAFFEDIGAPEGKAFAIYCFGAYDGPSLDVMAEHFDFVFGGGGLGNYDLTNPGVVACDGIDDNVERGFELATHAAEYQSVGIPTIHDLEVEQFERLVEHVHDLDEAGKSTS</sequence>
<dbReference type="PANTHER" id="PTHR34216:SF3">
    <property type="entry name" value="POLY-BETA-1,6-N-ACETYL-D-GLUCOSAMINE N-DEACETYLASE"/>
    <property type="match status" value="1"/>
</dbReference>
<feature type="domain" description="NodB homology" evidence="4">
    <location>
        <begin position="238"/>
        <end position="353"/>
    </location>
</feature>
<dbReference type="CDD" id="cd10970">
    <property type="entry name" value="CE4_DAC_u1_6s"/>
    <property type="match status" value="1"/>
</dbReference>
<organism evidence="5 6">
    <name type="scientific">Halomarina salina</name>
    <dbReference type="NCBI Taxonomy" id="1872699"/>
    <lineage>
        <taxon>Archaea</taxon>
        <taxon>Methanobacteriati</taxon>
        <taxon>Methanobacteriota</taxon>
        <taxon>Stenosarchaea group</taxon>
        <taxon>Halobacteria</taxon>
        <taxon>Halobacteriales</taxon>
        <taxon>Natronomonadaceae</taxon>
        <taxon>Halomarina</taxon>
    </lineage>
</organism>
<name>A0ABD5RP71_9EURY</name>
<accession>A0ABD5RP71</accession>
<keyword evidence="6" id="KW-1185">Reference proteome</keyword>
<dbReference type="Gene3D" id="3.20.20.370">
    <property type="entry name" value="Glycoside hydrolase/deacetylase"/>
    <property type="match status" value="1"/>
</dbReference>
<evidence type="ECO:0000259" key="4">
    <source>
        <dbReference type="Pfam" id="PF01522"/>
    </source>
</evidence>
<dbReference type="EMBL" id="JBHSQH010000001">
    <property type="protein sequence ID" value="MFC5972049.1"/>
    <property type="molecule type" value="Genomic_DNA"/>
</dbReference>
<dbReference type="InterPro" id="IPR051398">
    <property type="entry name" value="Polysacch_Deacetylase"/>
</dbReference>
<dbReference type="Pfam" id="PF01522">
    <property type="entry name" value="Polysacc_deac_1"/>
    <property type="match status" value="1"/>
</dbReference>
<protein>
    <submittedName>
        <fullName evidence="5">Polysaccharide deacetylase family protein</fullName>
    </submittedName>
</protein>
<dbReference type="InterPro" id="IPR002509">
    <property type="entry name" value="NODB_dom"/>
</dbReference>
<feature type="region of interest" description="Disordered" evidence="3">
    <location>
        <begin position="25"/>
        <end position="76"/>
    </location>
</feature>
<evidence type="ECO:0000313" key="6">
    <source>
        <dbReference type="Proteomes" id="UP001596099"/>
    </source>
</evidence>
<dbReference type="GO" id="GO:0005576">
    <property type="term" value="C:extracellular region"/>
    <property type="evidence" value="ECO:0007669"/>
    <property type="project" value="UniProtKB-SubCell"/>
</dbReference>
<evidence type="ECO:0000313" key="5">
    <source>
        <dbReference type="EMBL" id="MFC5972049.1"/>
    </source>
</evidence>